<dbReference type="InterPro" id="IPR024607">
    <property type="entry name" value="Sulfatase_CS"/>
</dbReference>
<dbReference type="InterPro" id="IPR000917">
    <property type="entry name" value="Sulfatase_N"/>
</dbReference>
<protein>
    <submittedName>
        <fullName evidence="6">Arylsulfatase</fullName>
        <ecNumber evidence="6">3.1.6.1</ecNumber>
    </submittedName>
</protein>
<sequence>MNNVAFSHGRRLLALQVVVLIAVVLLPAGPRAARGAERPNIVVILADDLGYGDVQCNNPDRGKIATVQIDRLAASGMRFTDAHSSSGVCSPSRYALLTGRYHWRTRLQRGIVGLWERPLIAPDRLTIAGMLKKEGYQTACIGKWHLGWDWPIESEKLPLFKGVKDRDERATEAQQAAWKETFSKELGGGPTTRGFESYFGTDVPNWPPYCFIENTRTLGIPTEFLPSRLFVANQASMQGPALADWTLEPILPALQDRAVKFIAAASREKRPFFLYMPLTSPHTPLAVNEKWRGSSGLNDYADFVLETDAVVGAVVDAIDAAGQRDNTLIVFTSDNGCAPYIGAAELEKRGHFPSGPLRGYKSDAWEGGHRVPFIVRWPGVAPAGEVCHQLVHHTDVMATIAEALSLSLPPTAGEDSFSLVPLLRGSDVPVRNSAVSHSSQGLAAIRQGDWKLICGKGSGGWGKGKDDQLAQLYNLRDDIGESRNLYSERPEIVASLMSLMADTVNNGRSTPGPVQPNDVNVNWRQFLEK</sequence>
<dbReference type="Proteomes" id="UP000315700">
    <property type="component" value="Chromosome"/>
</dbReference>
<dbReference type="CDD" id="cd16143">
    <property type="entry name" value="ARS_like"/>
    <property type="match status" value="1"/>
</dbReference>
<reference evidence="6 7" key="1">
    <citation type="submission" date="2019-02" db="EMBL/GenBank/DDBJ databases">
        <title>Deep-cultivation of Planctomycetes and their phenomic and genomic characterization uncovers novel biology.</title>
        <authorList>
            <person name="Wiegand S."/>
            <person name="Jogler M."/>
            <person name="Boedeker C."/>
            <person name="Pinto D."/>
            <person name="Vollmers J."/>
            <person name="Rivas-Marin E."/>
            <person name="Kohn T."/>
            <person name="Peeters S.H."/>
            <person name="Heuer A."/>
            <person name="Rast P."/>
            <person name="Oberbeckmann S."/>
            <person name="Bunk B."/>
            <person name="Jeske O."/>
            <person name="Meyerdierks A."/>
            <person name="Storesund J.E."/>
            <person name="Kallscheuer N."/>
            <person name="Luecker S."/>
            <person name="Lage O.M."/>
            <person name="Pohl T."/>
            <person name="Merkel B.J."/>
            <person name="Hornburger P."/>
            <person name="Mueller R.-W."/>
            <person name="Bruemmer F."/>
            <person name="Labrenz M."/>
            <person name="Spormann A.M."/>
            <person name="Op den Camp H."/>
            <person name="Overmann J."/>
            <person name="Amann R."/>
            <person name="Jetten M.S.M."/>
            <person name="Mascher T."/>
            <person name="Medema M.H."/>
            <person name="Devos D.P."/>
            <person name="Kaster A.-K."/>
            <person name="Ovreas L."/>
            <person name="Rohde M."/>
            <person name="Galperin M.Y."/>
            <person name="Jogler C."/>
        </authorList>
    </citation>
    <scope>NUCLEOTIDE SEQUENCE [LARGE SCALE GENOMIC DNA]</scope>
    <source>
        <strain evidence="6 7">Pan44</strain>
    </source>
</reference>
<organism evidence="6 7">
    <name type="scientific">Caulifigura coniformis</name>
    <dbReference type="NCBI Taxonomy" id="2527983"/>
    <lineage>
        <taxon>Bacteria</taxon>
        <taxon>Pseudomonadati</taxon>
        <taxon>Planctomycetota</taxon>
        <taxon>Planctomycetia</taxon>
        <taxon>Planctomycetales</taxon>
        <taxon>Planctomycetaceae</taxon>
        <taxon>Caulifigura</taxon>
    </lineage>
</organism>
<dbReference type="PANTHER" id="PTHR42693">
    <property type="entry name" value="ARYLSULFATASE FAMILY MEMBER"/>
    <property type="match status" value="1"/>
</dbReference>
<dbReference type="InterPro" id="IPR017850">
    <property type="entry name" value="Alkaline_phosphatase_core_sf"/>
</dbReference>
<evidence type="ECO:0000259" key="5">
    <source>
        <dbReference type="Pfam" id="PF00884"/>
    </source>
</evidence>
<dbReference type="AlphaFoldDB" id="A0A517S7A2"/>
<dbReference type="Pfam" id="PF00884">
    <property type="entry name" value="Sulfatase"/>
    <property type="match status" value="1"/>
</dbReference>
<keyword evidence="4" id="KW-0106">Calcium</keyword>
<comment type="similarity">
    <text evidence="1">Belongs to the sulfatase family.</text>
</comment>
<evidence type="ECO:0000256" key="2">
    <source>
        <dbReference type="ARBA" id="ARBA00022723"/>
    </source>
</evidence>
<dbReference type="Gene3D" id="3.30.1120.10">
    <property type="match status" value="1"/>
</dbReference>
<dbReference type="InParanoid" id="A0A517S7A2"/>
<evidence type="ECO:0000313" key="7">
    <source>
        <dbReference type="Proteomes" id="UP000315700"/>
    </source>
</evidence>
<dbReference type="EMBL" id="CP036271">
    <property type="protein sequence ID" value="QDT52006.1"/>
    <property type="molecule type" value="Genomic_DNA"/>
</dbReference>
<keyword evidence="7" id="KW-1185">Reference proteome</keyword>
<evidence type="ECO:0000256" key="1">
    <source>
        <dbReference type="ARBA" id="ARBA00008779"/>
    </source>
</evidence>
<dbReference type="EC" id="3.1.6.1" evidence="6"/>
<dbReference type="SUPFAM" id="SSF53649">
    <property type="entry name" value="Alkaline phosphatase-like"/>
    <property type="match status" value="1"/>
</dbReference>
<keyword evidence="3 6" id="KW-0378">Hydrolase</keyword>
<name>A0A517S7A2_9PLAN</name>
<dbReference type="PROSITE" id="PS00523">
    <property type="entry name" value="SULFATASE_1"/>
    <property type="match status" value="1"/>
</dbReference>
<evidence type="ECO:0000256" key="4">
    <source>
        <dbReference type="ARBA" id="ARBA00022837"/>
    </source>
</evidence>
<dbReference type="PANTHER" id="PTHR42693:SF53">
    <property type="entry name" value="ENDO-4-O-SULFATASE"/>
    <property type="match status" value="1"/>
</dbReference>
<proteinExistence type="inferred from homology"/>
<dbReference type="Gene3D" id="3.40.720.10">
    <property type="entry name" value="Alkaline Phosphatase, subunit A"/>
    <property type="match status" value="1"/>
</dbReference>
<feature type="domain" description="Sulfatase N-terminal" evidence="5">
    <location>
        <begin position="39"/>
        <end position="404"/>
    </location>
</feature>
<keyword evidence="2" id="KW-0479">Metal-binding</keyword>
<dbReference type="PROSITE" id="PS00149">
    <property type="entry name" value="SULFATASE_2"/>
    <property type="match status" value="1"/>
</dbReference>
<accession>A0A517S7A2</accession>
<dbReference type="OrthoDB" id="9783154at2"/>
<evidence type="ECO:0000313" key="6">
    <source>
        <dbReference type="EMBL" id="QDT52006.1"/>
    </source>
</evidence>
<evidence type="ECO:0000256" key="3">
    <source>
        <dbReference type="ARBA" id="ARBA00022801"/>
    </source>
</evidence>
<gene>
    <name evidence="6" type="primary">atsA_1</name>
    <name evidence="6" type="ORF">Pan44_00120</name>
</gene>
<dbReference type="KEGG" id="ccos:Pan44_00120"/>
<dbReference type="GO" id="GO:0004065">
    <property type="term" value="F:arylsulfatase activity"/>
    <property type="evidence" value="ECO:0007669"/>
    <property type="project" value="UniProtKB-EC"/>
</dbReference>
<dbReference type="GO" id="GO:0046872">
    <property type="term" value="F:metal ion binding"/>
    <property type="evidence" value="ECO:0007669"/>
    <property type="project" value="UniProtKB-KW"/>
</dbReference>
<dbReference type="InterPro" id="IPR050738">
    <property type="entry name" value="Sulfatase"/>
</dbReference>
<dbReference type="RefSeq" id="WP_145025902.1">
    <property type="nucleotide sequence ID" value="NZ_CP036271.1"/>
</dbReference>